<sequence>MTHDLTGGNKGALEVGVQIGSTDPAVDDVNNDIFGASDGISDLLDRQLLGPIEYCCLHGLLL</sequence>
<reference evidence="1" key="1">
    <citation type="submission" date="2020-05" db="EMBL/GenBank/DDBJ databases">
        <authorList>
            <person name="Chiriac C."/>
            <person name="Salcher M."/>
            <person name="Ghai R."/>
            <person name="Kavagutti S V."/>
        </authorList>
    </citation>
    <scope>NUCLEOTIDE SEQUENCE</scope>
</reference>
<name>A0A6J7HRF1_9ZZZZ</name>
<evidence type="ECO:0000313" key="1">
    <source>
        <dbReference type="EMBL" id="CAB4922042.1"/>
    </source>
</evidence>
<dbReference type="EMBL" id="CAFBMR010000071">
    <property type="protein sequence ID" value="CAB4922042.1"/>
    <property type="molecule type" value="Genomic_DNA"/>
</dbReference>
<protein>
    <submittedName>
        <fullName evidence="1">Unannotated protein</fullName>
    </submittedName>
</protein>
<organism evidence="1">
    <name type="scientific">freshwater metagenome</name>
    <dbReference type="NCBI Taxonomy" id="449393"/>
    <lineage>
        <taxon>unclassified sequences</taxon>
        <taxon>metagenomes</taxon>
        <taxon>ecological metagenomes</taxon>
    </lineage>
</organism>
<proteinExistence type="predicted"/>
<gene>
    <name evidence="1" type="ORF">UFOPK3610_01469</name>
</gene>
<accession>A0A6J7HRF1</accession>
<dbReference type="AlphaFoldDB" id="A0A6J7HRF1"/>